<organism evidence="1 2">
    <name type="scientific">Acyrthosiphon pisum</name>
    <name type="common">Pea aphid</name>
    <dbReference type="NCBI Taxonomy" id="7029"/>
    <lineage>
        <taxon>Eukaryota</taxon>
        <taxon>Metazoa</taxon>
        <taxon>Ecdysozoa</taxon>
        <taxon>Arthropoda</taxon>
        <taxon>Hexapoda</taxon>
        <taxon>Insecta</taxon>
        <taxon>Pterygota</taxon>
        <taxon>Neoptera</taxon>
        <taxon>Paraneoptera</taxon>
        <taxon>Hemiptera</taxon>
        <taxon>Sternorrhyncha</taxon>
        <taxon>Aphidomorpha</taxon>
        <taxon>Aphidoidea</taxon>
        <taxon>Aphididae</taxon>
        <taxon>Macrosiphini</taxon>
        <taxon>Acyrthosiphon</taxon>
    </lineage>
</organism>
<dbReference type="EnsemblMetazoa" id="XM_003242429.3">
    <property type="protein sequence ID" value="XP_003242477.1"/>
    <property type="gene ID" value="LOC100572268"/>
</dbReference>
<sequence>MGFSMNVEQLVHEAIDVKNGQINQYFLAKLLEIIVRQSNIHSLNVDFTENDKKYSQSCELVKPFELQSIHKRPSEEIILNSEVELKVSGIELATTDIQDNSTLSCDSVDSFEESLERIYKEPSKAIILDPELSEENADKISTPSTFCLNRFLEEKHEYFLHNGDQHVIAELIEKLFGKIKKIDKATKLLKKSIKTFKAEDGSDGSPDSDIDALKKIAFSDMGSAFEIEKHGYDRLRLDENLKNLEMSAKGETFRDIFGATQKRKDLHSNLSILNFREFDLDYRTNFMTIQTFIELHKELLNKAKTDIEELKKNCLNNDYLIFKKDVLLRLIKIEDGIKKYIARDPEAMGITRFIKDGSCMSCATPAMMKMTNTAPVGKDMRTSCGSRFNRETLKEKRRKTKTNKPIGQINVLPINIKAEQTKSSPDVGNCNYKINKLQIYYNRNPHYKNSSYNRVLKDIQKMHENGSCVFCRIPATKTTNSDPFPVGKAEPTRYWR</sequence>
<accession>A0A8R1W8U8</accession>
<dbReference type="RefSeq" id="XP_003242477.1">
    <property type="nucleotide sequence ID" value="XM_003242429.2"/>
</dbReference>
<dbReference type="AlphaFoldDB" id="A0A8R1W8U8"/>
<reference evidence="1" key="2">
    <citation type="submission" date="2022-06" db="UniProtKB">
        <authorList>
            <consortium name="EnsemblMetazoa"/>
        </authorList>
    </citation>
    <scope>IDENTIFICATION</scope>
</reference>
<protein>
    <submittedName>
        <fullName evidence="1">Uncharacterized protein</fullName>
    </submittedName>
</protein>
<reference evidence="2" key="1">
    <citation type="submission" date="2010-06" db="EMBL/GenBank/DDBJ databases">
        <authorList>
            <person name="Jiang H."/>
            <person name="Abraham K."/>
            <person name="Ali S."/>
            <person name="Alsbrooks S.L."/>
            <person name="Anim B.N."/>
            <person name="Anosike U.S."/>
            <person name="Attaway T."/>
            <person name="Bandaranaike D.P."/>
            <person name="Battles P.K."/>
            <person name="Bell S.N."/>
            <person name="Bell A.V."/>
            <person name="Beltran B."/>
            <person name="Bickham C."/>
            <person name="Bustamante Y."/>
            <person name="Caleb T."/>
            <person name="Canada A."/>
            <person name="Cardenas V."/>
            <person name="Carter K."/>
            <person name="Chacko J."/>
            <person name="Chandrabose M.N."/>
            <person name="Chavez D."/>
            <person name="Chavez A."/>
            <person name="Chen L."/>
            <person name="Chu H.-S."/>
            <person name="Claassen K.J."/>
            <person name="Cockrell R."/>
            <person name="Collins M."/>
            <person name="Cooper J.A."/>
            <person name="Cree A."/>
            <person name="Curry S.M."/>
            <person name="Da Y."/>
            <person name="Dao M.D."/>
            <person name="Das B."/>
            <person name="Davila M.-L."/>
            <person name="Davy-Carroll L."/>
            <person name="Denson S."/>
            <person name="Dinh H."/>
            <person name="Ebong V.E."/>
            <person name="Edwards J.R."/>
            <person name="Egan A."/>
            <person name="El-Daye J."/>
            <person name="Escobedo L."/>
            <person name="Fernandez S."/>
            <person name="Fernando P.R."/>
            <person name="Flagg N."/>
            <person name="Forbes L.D."/>
            <person name="Fowler R.G."/>
            <person name="Fu Q."/>
            <person name="Gabisi R.A."/>
            <person name="Ganer J."/>
            <person name="Garbino Pronczuk A."/>
            <person name="Garcia R.M."/>
            <person name="Garner T."/>
            <person name="Garrett T.E."/>
            <person name="Gonzalez D.A."/>
            <person name="Hamid H."/>
            <person name="Hawkins E.S."/>
            <person name="Hirani K."/>
            <person name="Hogues M.E."/>
            <person name="Hollins B."/>
            <person name="Hsiao C.-H."/>
            <person name="Jabil R."/>
            <person name="James M.L."/>
            <person name="Jhangiani S.N."/>
            <person name="Johnson B."/>
            <person name="Johnson Q."/>
            <person name="Joshi V."/>
            <person name="Kalu J.B."/>
            <person name="Kam C."/>
            <person name="Kashfia A."/>
            <person name="Keebler J."/>
            <person name="Kisamo H."/>
            <person name="Kovar C.L."/>
            <person name="Lago L.A."/>
            <person name="Lai C.-Y."/>
            <person name="Laidlaw J."/>
            <person name="Lara F."/>
            <person name="Le T.-K."/>
            <person name="Lee S.L."/>
            <person name="Legall F.H."/>
            <person name="Lemon S.J."/>
            <person name="Lewis L.R."/>
            <person name="Li B."/>
            <person name="Liu Y."/>
            <person name="Liu Y.-S."/>
            <person name="Lopez J."/>
            <person name="Lozado R.J."/>
            <person name="Lu J."/>
            <person name="Madu R.C."/>
            <person name="Maheshwari M."/>
            <person name="Maheshwari R."/>
            <person name="Malloy K."/>
            <person name="Martinez E."/>
            <person name="Mathew T."/>
            <person name="Mercado I.C."/>
            <person name="Mercado C."/>
            <person name="Meyer B."/>
            <person name="Montgomery K."/>
            <person name="Morgan M.B."/>
            <person name="Munidasa M."/>
            <person name="Nazareth L.V."/>
            <person name="Nelson J."/>
            <person name="Ng B.M."/>
            <person name="Nguyen N.B."/>
            <person name="Nguyen P.Q."/>
            <person name="Nguyen T."/>
            <person name="Obregon M."/>
            <person name="Okwuonu G.O."/>
            <person name="Onwere C.G."/>
            <person name="Orozco G."/>
            <person name="Parra A."/>
            <person name="Patel S."/>
            <person name="Patil S."/>
            <person name="Perez A."/>
            <person name="Perez Y."/>
            <person name="Pham C."/>
            <person name="Primus E.L."/>
            <person name="Pu L.-L."/>
            <person name="Puazo M."/>
            <person name="Qin X."/>
            <person name="Quiroz J.B."/>
            <person name="Reese J."/>
            <person name="Richards S."/>
            <person name="Rives C.M."/>
            <person name="Robberts R."/>
            <person name="Ruiz S.J."/>
            <person name="Ruiz M.J."/>
            <person name="Santibanez J."/>
            <person name="Schneider B.W."/>
            <person name="Sisson I."/>
            <person name="Smith M."/>
            <person name="Sodergren E."/>
            <person name="Song X.-Z."/>
            <person name="Song B.B."/>
            <person name="Summersgill H."/>
            <person name="Thelus R."/>
            <person name="Thornton R.D."/>
            <person name="Trejos Z.Y."/>
            <person name="Usmani K."/>
            <person name="Vattathil S."/>
            <person name="Villasana D."/>
            <person name="Walker D.L."/>
            <person name="Wang S."/>
            <person name="Wang K."/>
            <person name="White C.S."/>
            <person name="Williams A.C."/>
            <person name="Williamson J."/>
            <person name="Wilson K."/>
            <person name="Woghiren I.O."/>
            <person name="Woodworth J.R."/>
            <person name="Worley K.C."/>
            <person name="Wright R.A."/>
            <person name="Wu W."/>
            <person name="Young L."/>
            <person name="Zhang L."/>
            <person name="Zhang J."/>
            <person name="Zhu Y."/>
            <person name="Muzny D.M."/>
            <person name="Weinstock G."/>
            <person name="Gibbs R.A."/>
        </authorList>
    </citation>
    <scope>NUCLEOTIDE SEQUENCE [LARGE SCALE GENOMIC DNA]</scope>
    <source>
        <strain evidence="2">LSR1</strain>
    </source>
</reference>
<dbReference type="KEGG" id="api:100572268"/>
<proteinExistence type="predicted"/>
<evidence type="ECO:0000313" key="1">
    <source>
        <dbReference type="EnsemblMetazoa" id="XP_003242477.1"/>
    </source>
</evidence>
<keyword evidence="2" id="KW-1185">Reference proteome</keyword>
<evidence type="ECO:0000313" key="2">
    <source>
        <dbReference type="Proteomes" id="UP000007819"/>
    </source>
</evidence>
<name>A0A8R1W8U8_ACYPI</name>
<dbReference type="GeneID" id="100572268"/>
<dbReference type="OrthoDB" id="6628340at2759"/>
<dbReference type="Proteomes" id="UP000007819">
    <property type="component" value="Chromosome X"/>
</dbReference>